<proteinExistence type="predicted"/>
<protein>
    <submittedName>
        <fullName evidence="1">Uncharacterized protein</fullName>
    </submittedName>
</protein>
<keyword evidence="2" id="KW-1185">Reference proteome</keyword>
<dbReference type="AlphaFoldDB" id="W1J1V7"/>
<dbReference type="EMBL" id="CBXF010000097">
    <property type="protein sequence ID" value="CDL83861.1"/>
    <property type="molecule type" value="Genomic_DNA"/>
</dbReference>
<comment type="caution">
    <text evidence="1">The sequence shown here is derived from an EMBL/GenBank/DDBJ whole genome shotgun (WGS) entry which is preliminary data.</text>
</comment>
<dbReference type="RefSeq" id="WP_038239568.1">
    <property type="nucleotide sequence ID" value="NZ_CAWLWS010000097.1"/>
</dbReference>
<evidence type="ECO:0000313" key="1">
    <source>
        <dbReference type="EMBL" id="CDL83861.1"/>
    </source>
</evidence>
<sequence>MSCEQQIKENLKALELILDNLDYSSAELISSREINEIQDLFLSVGAKLRDKLPPAGIVTNVIIDTF</sequence>
<name>W1J1V7_9GAMM</name>
<reference evidence="1" key="1">
    <citation type="submission" date="2013-11" db="EMBL/GenBank/DDBJ databases">
        <title>Draft genome sequence and annotation of the entomopathogenic bacteria, Xenorhabdus cabanillasi strain JM26 and Xenorhabdus szentirmai strain DSM 16338.</title>
        <authorList>
            <person name="Gualtieri M."/>
            <person name="Ogier J.C."/>
            <person name="Pages S."/>
            <person name="Givaudan A."/>
            <person name="Gaudriault S."/>
        </authorList>
    </citation>
    <scope>NUCLEOTIDE SEQUENCE [LARGE SCALE GENOMIC DNA]</scope>
    <source>
        <strain evidence="1">DSM 16338</strain>
    </source>
</reference>
<gene>
    <name evidence="1" type="ORF">XSR1_380025</name>
</gene>
<evidence type="ECO:0000313" key="2">
    <source>
        <dbReference type="Proteomes" id="UP000019202"/>
    </source>
</evidence>
<organism evidence="1 2">
    <name type="scientific">Xenorhabdus szentirmaii DSM 16338</name>
    <dbReference type="NCBI Taxonomy" id="1427518"/>
    <lineage>
        <taxon>Bacteria</taxon>
        <taxon>Pseudomonadati</taxon>
        <taxon>Pseudomonadota</taxon>
        <taxon>Gammaproteobacteria</taxon>
        <taxon>Enterobacterales</taxon>
        <taxon>Morganellaceae</taxon>
        <taxon>Xenorhabdus</taxon>
    </lineage>
</organism>
<accession>W1J1V7</accession>
<dbReference type="Proteomes" id="UP000019202">
    <property type="component" value="Unassembled WGS sequence"/>
</dbReference>